<keyword evidence="1" id="KW-1133">Transmembrane helix</keyword>
<evidence type="ECO:0000313" key="2">
    <source>
        <dbReference type="EMBL" id="CAE0718609.1"/>
    </source>
</evidence>
<keyword evidence="1" id="KW-0812">Transmembrane</keyword>
<name>A0A7S4AKR6_9STRA</name>
<gene>
    <name evidence="2" type="ORF">PAUS00366_LOCUS11363</name>
</gene>
<protein>
    <submittedName>
        <fullName evidence="2">Uncharacterized protein</fullName>
    </submittedName>
</protein>
<evidence type="ECO:0000256" key="1">
    <source>
        <dbReference type="SAM" id="Phobius"/>
    </source>
</evidence>
<organism evidence="2">
    <name type="scientific">Pseudo-nitzschia australis</name>
    <dbReference type="NCBI Taxonomy" id="44445"/>
    <lineage>
        <taxon>Eukaryota</taxon>
        <taxon>Sar</taxon>
        <taxon>Stramenopiles</taxon>
        <taxon>Ochrophyta</taxon>
        <taxon>Bacillariophyta</taxon>
        <taxon>Bacillariophyceae</taxon>
        <taxon>Bacillariophycidae</taxon>
        <taxon>Bacillariales</taxon>
        <taxon>Bacillariaceae</taxon>
        <taxon>Pseudo-nitzschia</taxon>
    </lineage>
</organism>
<sequence length="677" mass="76831">MKERRDLYEQSKSKTVLFTSSTSPNLKYQQVDNDNSEEESHFTGLYRCTLGTLNDLQDDFTHYGEDEEICTEATIVGNGLNFHVGDRDVHAGLVLRNLQFDLSSLRIAEDADYDDYENDDEKEPNNRNNYLYANYRKEHYVNNERRNWEIVRARLPDAGDFNSNAVNTDGSLTFESVFQTWNAFDWNECDFCCCTKADYERKGYSDDAELFNTNYEYRHAYVRTMARSFVVDEHTGDIFVSWEGFYRDCDDDDDDKRLQWTLGVSRLRMEDPTCVFLNTVTVEVDNFVRCTVPVSIVFQSARPREAVLPSGGFAVIPASQTTATGTGTATTPGRRIFLLSVMYNPNNDFKVGLTSRVWAFLENAIATMYDDHSDDEEISTLKSNSKSNRRQDLTGNGTLIDSIHVSADAWDGGSLRLNYNPQKGRPDYFCRTVFDAGIECVPIDISVDDDTGFPMVTATASTRDVFLTKDQTKEFCRIQKSKFHIRDPKFARESLLTTGLDVQWDPFTGEPHRIFFGCYGGENGSGNFGSVQKDGNNLKQVMEYAYTDAVLFLPSELEGTLEPRYKKYGVTTINTPSSSRNSSGISKNTMKDSSLVISLLVLLGLVAAPIYYYKRRKRHRFASSGALQYETGFRTPYVELQSMNNDNNTETPVTMAMAIATPSFIMEDEEQEDVIIA</sequence>
<feature type="transmembrane region" description="Helical" evidence="1">
    <location>
        <begin position="595"/>
        <end position="613"/>
    </location>
</feature>
<keyword evidence="1" id="KW-0472">Membrane</keyword>
<dbReference type="EMBL" id="HBIX01015649">
    <property type="protein sequence ID" value="CAE0718609.1"/>
    <property type="molecule type" value="Transcribed_RNA"/>
</dbReference>
<accession>A0A7S4AKR6</accession>
<proteinExistence type="predicted"/>
<reference evidence="2" key="1">
    <citation type="submission" date="2021-01" db="EMBL/GenBank/DDBJ databases">
        <authorList>
            <person name="Corre E."/>
            <person name="Pelletier E."/>
            <person name="Niang G."/>
            <person name="Scheremetjew M."/>
            <person name="Finn R."/>
            <person name="Kale V."/>
            <person name="Holt S."/>
            <person name="Cochrane G."/>
            <person name="Meng A."/>
            <person name="Brown T."/>
            <person name="Cohen L."/>
        </authorList>
    </citation>
    <scope>NUCLEOTIDE SEQUENCE</scope>
    <source>
        <strain evidence="2">10249 10 AB</strain>
    </source>
</reference>
<dbReference type="AlphaFoldDB" id="A0A7S4AKR6"/>